<feature type="non-terminal residue" evidence="1">
    <location>
        <position position="1"/>
    </location>
</feature>
<organism evidence="1">
    <name type="scientific">marine sediment metagenome</name>
    <dbReference type="NCBI Taxonomy" id="412755"/>
    <lineage>
        <taxon>unclassified sequences</taxon>
        <taxon>metagenomes</taxon>
        <taxon>ecological metagenomes</taxon>
    </lineage>
</organism>
<comment type="caution">
    <text evidence="1">The sequence shown here is derived from an EMBL/GenBank/DDBJ whole genome shotgun (WGS) entry which is preliminary data.</text>
</comment>
<protein>
    <submittedName>
        <fullName evidence="1">Uncharacterized protein</fullName>
    </submittedName>
</protein>
<reference evidence="1" key="1">
    <citation type="journal article" date="2014" name="Front. Microbiol.">
        <title>High frequency of phylogenetically diverse reductive dehalogenase-homologous genes in deep subseafloor sedimentary metagenomes.</title>
        <authorList>
            <person name="Kawai M."/>
            <person name="Futagami T."/>
            <person name="Toyoda A."/>
            <person name="Takaki Y."/>
            <person name="Nishi S."/>
            <person name="Hori S."/>
            <person name="Arai W."/>
            <person name="Tsubouchi T."/>
            <person name="Morono Y."/>
            <person name="Uchiyama I."/>
            <person name="Ito T."/>
            <person name="Fujiyama A."/>
            <person name="Inagaki F."/>
            <person name="Takami H."/>
        </authorList>
    </citation>
    <scope>NUCLEOTIDE SEQUENCE</scope>
    <source>
        <strain evidence="1">Expedition CK06-06</strain>
    </source>
</reference>
<name>X1CCG4_9ZZZZ</name>
<gene>
    <name evidence="1" type="ORF">S01H4_38448</name>
</gene>
<evidence type="ECO:0000313" key="1">
    <source>
        <dbReference type="EMBL" id="GAH05272.1"/>
    </source>
</evidence>
<accession>X1CCG4</accession>
<dbReference type="EMBL" id="BART01020733">
    <property type="protein sequence ID" value="GAH05272.1"/>
    <property type="molecule type" value="Genomic_DNA"/>
</dbReference>
<proteinExistence type="predicted"/>
<sequence length="89" mass="10511">IFYQPERFLFTFVKSKLLIEQFKNEPSTPMLLPINFSIVGKGKTIQKKVFRIGKIAQHIEKPVDFNLKELIDNKVAFYDSSRIYIQKVF</sequence>
<dbReference type="AlphaFoldDB" id="X1CCG4"/>